<dbReference type="EMBL" id="JAWDGP010002078">
    <property type="protein sequence ID" value="KAK3785720.1"/>
    <property type="molecule type" value="Genomic_DNA"/>
</dbReference>
<accession>A0AAE1AD40</accession>
<dbReference type="AlphaFoldDB" id="A0AAE1AD40"/>
<reference evidence="2" key="1">
    <citation type="journal article" date="2023" name="G3 (Bethesda)">
        <title>A reference genome for the long-term kleptoplast-retaining sea slug Elysia crispata morphotype clarki.</title>
        <authorList>
            <person name="Eastman K.E."/>
            <person name="Pendleton A.L."/>
            <person name="Shaikh M.A."/>
            <person name="Suttiyut T."/>
            <person name="Ogas R."/>
            <person name="Tomko P."/>
            <person name="Gavelis G."/>
            <person name="Widhalm J.R."/>
            <person name="Wisecaver J.H."/>
        </authorList>
    </citation>
    <scope>NUCLEOTIDE SEQUENCE</scope>
    <source>
        <strain evidence="2">ECLA1</strain>
    </source>
</reference>
<feature type="compositionally biased region" description="Basic and acidic residues" evidence="1">
    <location>
        <begin position="115"/>
        <end position="128"/>
    </location>
</feature>
<feature type="compositionally biased region" description="Low complexity" evidence="1">
    <location>
        <begin position="33"/>
        <end position="48"/>
    </location>
</feature>
<dbReference type="Pfam" id="PF15389">
    <property type="entry name" value="DUF4612"/>
    <property type="match status" value="1"/>
</dbReference>
<sequence length="265" mass="27638">MCVEAFAHAPRTMGCGKSRLRSPENSDVDLKKNSSSSSGGNAGSSAGKNSKKNSRNGGGKCNSGTNKVGGGVIQQQAAGGDATSGSAKSSPTAQPQSAKKKKFFGGGSGASSGGNERKSSDKEKDALLEAKAPTSRKSQSNGKSVRPRERNDEIGVSPSRQPRVPASSSSGAGPGDGADRLNGGNKAQSKPYLLEVPNEIPSTNNYQTKTGMKDFKSLTASKIVHVTKSQIEFFKMLDEKIERGEDYVTSGNTSEVSSLCDFERH</sequence>
<gene>
    <name evidence="2" type="ORF">RRG08_055551</name>
</gene>
<feature type="compositionally biased region" description="Basic and acidic residues" evidence="1">
    <location>
        <begin position="21"/>
        <end position="32"/>
    </location>
</feature>
<evidence type="ECO:0000256" key="1">
    <source>
        <dbReference type="SAM" id="MobiDB-lite"/>
    </source>
</evidence>
<keyword evidence="3" id="KW-1185">Reference proteome</keyword>
<organism evidence="2 3">
    <name type="scientific">Elysia crispata</name>
    <name type="common">lettuce slug</name>
    <dbReference type="NCBI Taxonomy" id="231223"/>
    <lineage>
        <taxon>Eukaryota</taxon>
        <taxon>Metazoa</taxon>
        <taxon>Spiralia</taxon>
        <taxon>Lophotrochozoa</taxon>
        <taxon>Mollusca</taxon>
        <taxon>Gastropoda</taxon>
        <taxon>Heterobranchia</taxon>
        <taxon>Euthyneura</taxon>
        <taxon>Panpulmonata</taxon>
        <taxon>Sacoglossa</taxon>
        <taxon>Placobranchoidea</taxon>
        <taxon>Plakobranchidae</taxon>
        <taxon>Elysia</taxon>
    </lineage>
</organism>
<evidence type="ECO:0000313" key="2">
    <source>
        <dbReference type="EMBL" id="KAK3785720.1"/>
    </source>
</evidence>
<protein>
    <submittedName>
        <fullName evidence="2">Uncharacterized protein</fullName>
    </submittedName>
</protein>
<dbReference type="InterPro" id="IPR027967">
    <property type="entry name" value="DUF4612"/>
</dbReference>
<feature type="compositionally biased region" description="Polar residues" evidence="1">
    <location>
        <begin position="83"/>
        <end position="96"/>
    </location>
</feature>
<feature type="region of interest" description="Disordered" evidence="1">
    <location>
        <begin position="1"/>
        <end position="207"/>
    </location>
</feature>
<proteinExistence type="predicted"/>
<dbReference type="Proteomes" id="UP001283361">
    <property type="component" value="Unassembled WGS sequence"/>
</dbReference>
<feature type="compositionally biased region" description="Gly residues" evidence="1">
    <location>
        <begin position="56"/>
        <end position="72"/>
    </location>
</feature>
<name>A0AAE1AD40_9GAST</name>
<comment type="caution">
    <text evidence="2">The sequence shown here is derived from an EMBL/GenBank/DDBJ whole genome shotgun (WGS) entry which is preliminary data.</text>
</comment>
<evidence type="ECO:0000313" key="3">
    <source>
        <dbReference type="Proteomes" id="UP001283361"/>
    </source>
</evidence>